<dbReference type="InterPro" id="IPR048289">
    <property type="entry name" value="RRM2_NsCP33-like"/>
</dbReference>
<dbReference type="GO" id="GO:0005737">
    <property type="term" value="C:cytoplasm"/>
    <property type="evidence" value="ECO:0000318"/>
    <property type="project" value="GO_Central"/>
</dbReference>
<dbReference type="AlphaFoldDB" id="A0A251SGT1"/>
<gene>
    <name evidence="6" type="ORF">HannXRQ_Chr14g0438411</name>
    <name evidence="5" type="ORF">HanXRQr2_Chr14g0639141</name>
</gene>
<dbReference type="Gene3D" id="3.30.70.330">
    <property type="match status" value="1"/>
</dbReference>
<evidence type="ECO:0000313" key="5">
    <source>
        <dbReference type="EMBL" id="KAF5768667.1"/>
    </source>
</evidence>
<reference evidence="5" key="3">
    <citation type="submission" date="2020-06" db="EMBL/GenBank/DDBJ databases">
        <title>Helianthus annuus Genome sequencing and assembly Release 2.</title>
        <authorList>
            <person name="Gouzy J."/>
            <person name="Langlade N."/>
            <person name="Munos S."/>
        </authorList>
    </citation>
    <scope>NUCLEOTIDE SEQUENCE</scope>
    <source>
        <tissue evidence="5">Leaves</tissue>
    </source>
</reference>
<dbReference type="GO" id="GO:0009507">
    <property type="term" value="C:chloroplast"/>
    <property type="evidence" value="ECO:0000318"/>
    <property type="project" value="GO_Central"/>
</dbReference>
<dbReference type="PROSITE" id="PS50102">
    <property type="entry name" value="RRM"/>
    <property type="match status" value="1"/>
</dbReference>
<reference evidence="6" key="2">
    <citation type="submission" date="2017-02" db="EMBL/GenBank/DDBJ databases">
        <title>Sunflower complete genome.</title>
        <authorList>
            <person name="Langlade N."/>
            <person name="Munos S."/>
        </authorList>
    </citation>
    <scope>NUCLEOTIDE SEQUENCE [LARGE SCALE GENOMIC DNA]</scope>
    <source>
        <tissue evidence="6">Leaves</tissue>
    </source>
</reference>
<feature type="region of interest" description="Disordered" evidence="3">
    <location>
        <begin position="151"/>
        <end position="170"/>
    </location>
</feature>
<keyword evidence="7" id="KW-1185">Reference proteome</keyword>
<dbReference type="Pfam" id="PF00076">
    <property type="entry name" value="RRM_1"/>
    <property type="match status" value="1"/>
</dbReference>
<feature type="compositionally biased region" description="Pro residues" evidence="3">
    <location>
        <begin position="160"/>
        <end position="170"/>
    </location>
</feature>
<dbReference type="SUPFAM" id="SSF54928">
    <property type="entry name" value="RNA-binding domain, RBD"/>
    <property type="match status" value="1"/>
</dbReference>
<feature type="domain" description="RRM" evidence="4">
    <location>
        <begin position="70"/>
        <end position="148"/>
    </location>
</feature>
<dbReference type="Proteomes" id="UP000215914">
    <property type="component" value="Chromosome 14"/>
</dbReference>
<evidence type="ECO:0000256" key="2">
    <source>
        <dbReference type="PROSITE-ProRule" id="PRU00176"/>
    </source>
</evidence>
<evidence type="ECO:0000313" key="6">
    <source>
        <dbReference type="EMBL" id="OTF97781.1"/>
    </source>
</evidence>
<evidence type="ECO:0000256" key="1">
    <source>
        <dbReference type="ARBA" id="ARBA00022884"/>
    </source>
</evidence>
<dbReference type="OMA" id="FLKQCTF"/>
<dbReference type="PANTHER" id="PTHR48027">
    <property type="entry name" value="HETEROGENEOUS NUCLEAR RIBONUCLEOPROTEIN 87F-RELATED"/>
    <property type="match status" value="1"/>
</dbReference>
<dbReference type="InterPro" id="IPR052462">
    <property type="entry name" value="SLIRP/GR-RBP-like"/>
</dbReference>
<dbReference type="InterPro" id="IPR035979">
    <property type="entry name" value="RBD_domain_sf"/>
</dbReference>
<dbReference type="InterPro" id="IPR012677">
    <property type="entry name" value="Nucleotide-bd_a/b_plait_sf"/>
</dbReference>
<dbReference type="InParanoid" id="A0A251SGT1"/>
<accession>A0A251SGT1</accession>
<dbReference type="Gramene" id="mRNA:HanXRQr2_Chr14g0639141">
    <property type="protein sequence ID" value="mRNA:HanXRQr2_Chr14g0639141"/>
    <property type="gene ID" value="HanXRQr2_Chr14g0639141"/>
</dbReference>
<dbReference type="EMBL" id="MNCJ02000329">
    <property type="protein sequence ID" value="KAF5768667.1"/>
    <property type="molecule type" value="Genomic_DNA"/>
</dbReference>
<sequence>MHILHFYRCVSFSSPCSPVSQALKQLTMAACKRIPKTIFSNIFSRSSTGYQSSSSFGPPSSLISRRGIASRLYVAGLSFYTTEKALLDAFSQYGQVVEANVLMDKVSSRSKGFGFITYASAEEAEKAISEMDGKTLHGRIITVELAKPRTKHTGGMPIARGPPEPPTEKQ</sequence>
<name>A0A251SGT1_HELAN</name>
<dbReference type="STRING" id="4232.A0A251SGT1"/>
<dbReference type="GO" id="GO:1901002">
    <property type="term" value="P:positive regulation of response to salt stress"/>
    <property type="evidence" value="ECO:0007669"/>
    <property type="project" value="EnsemblPlants"/>
</dbReference>
<dbReference type="InterPro" id="IPR003954">
    <property type="entry name" value="RRM_euk-type"/>
</dbReference>
<organism evidence="6 7">
    <name type="scientific">Helianthus annuus</name>
    <name type="common">Common sunflower</name>
    <dbReference type="NCBI Taxonomy" id="4232"/>
    <lineage>
        <taxon>Eukaryota</taxon>
        <taxon>Viridiplantae</taxon>
        <taxon>Streptophyta</taxon>
        <taxon>Embryophyta</taxon>
        <taxon>Tracheophyta</taxon>
        <taxon>Spermatophyta</taxon>
        <taxon>Magnoliopsida</taxon>
        <taxon>eudicotyledons</taxon>
        <taxon>Gunneridae</taxon>
        <taxon>Pentapetalae</taxon>
        <taxon>asterids</taxon>
        <taxon>campanulids</taxon>
        <taxon>Asterales</taxon>
        <taxon>Asteraceae</taxon>
        <taxon>Asteroideae</taxon>
        <taxon>Heliantheae alliance</taxon>
        <taxon>Heliantheae</taxon>
        <taxon>Helianthus</taxon>
    </lineage>
</organism>
<dbReference type="CDD" id="cd21608">
    <property type="entry name" value="RRM2_NsCP33_like"/>
    <property type="match status" value="1"/>
</dbReference>
<evidence type="ECO:0000259" key="4">
    <source>
        <dbReference type="PROSITE" id="PS50102"/>
    </source>
</evidence>
<dbReference type="InterPro" id="IPR000504">
    <property type="entry name" value="RRM_dom"/>
</dbReference>
<protein>
    <submittedName>
        <fullName evidence="6">Putative RNA recognition motif domain, Nucleotide-binding alpha-beta plait domain protein</fullName>
    </submittedName>
    <submittedName>
        <fullName evidence="5">RNA recognition motif domain, nucleotide-binding alpha-beta plait domain superfamily</fullName>
    </submittedName>
</protein>
<reference evidence="5 7" key="1">
    <citation type="journal article" date="2017" name="Nature">
        <title>The sunflower genome provides insights into oil metabolism, flowering and Asterid evolution.</title>
        <authorList>
            <person name="Badouin H."/>
            <person name="Gouzy J."/>
            <person name="Grassa C.J."/>
            <person name="Murat F."/>
            <person name="Staton S.E."/>
            <person name="Cottret L."/>
            <person name="Lelandais-Briere C."/>
            <person name="Owens G.L."/>
            <person name="Carrere S."/>
            <person name="Mayjonade B."/>
            <person name="Legrand L."/>
            <person name="Gill N."/>
            <person name="Kane N.C."/>
            <person name="Bowers J.E."/>
            <person name="Hubner S."/>
            <person name="Bellec A."/>
            <person name="Berard A."/>
            <person name="Berges H."/>
            <person name="Blanchet N."/>
            <person name="Boniface M.C."/>
            <person name="Brunel D."/>
            <person name="Catrice O."/>
            <person name="Chaidir N."/>
            <person name="Claudel C."/>
            <person name="Donnadieu C."/>
            <person name="Faraut T."/>
            <person name="Fievet G."/>
            <person name="Helmstetter N."/>
            <person name="King M."/>
            <person name="Knapp S.J."/>
            <person name="Lai Z."/>
            <person name="Le Paslier M.C."/>
            <person name="Lippi Y."/>
            <person name="Lorenzon L."/>
            <person name="Mandel J.R."/>
            <person name="Marage G."/>
            <person name="Marchand G."/>
            <person name="Marquand E."/>
            <person name="Bret-Mestries E."/>
            <person name="Morien E."/>
            <person name="Nambeesan S."/>
            <person name="Nguyen T."/>
            <person name="Pegot-Espagnet P."/>
            <person name="Pouilly N."/>
            <person name="Raftis F."/>
            <person name="Sallet E."/>
            <person name="Schiex T."/>
            <person name="Thomas J."/>
            <person name="Vandecasteele C."/>
            <person name="Vares D."/>
            <person name="Vear F."/>
            <person name="Vautrin S."/>
            <person name="Crespi M."/>
            <person name="Mangin B."/>
            <person name="Burke J.M."/>
            <person name="Salse J."/>
            <person name="Munos S."/>
            <person name="Vincourt P."/>
            <person name="Rieseberg L.H."/>
            <person name="Langlade N.B."/>
        </authorList>
    </citation>
    <scope>NUCLEOTIDE SEQUENCE [LARGE SCALE GENOMIC DNA]</scope>
    <source>
        <strain evidence="7">cv. SF193</strain>
        <tissue evidence="5">Leaves</tissue>
    </source>
</reference>
<dbReference type="SMART" id="SM00361">
    <property type="entry name" value="RRM_1"/>
    <property type="match status" value="1"/>
</dbReference>
<dbReference type="EMBL" id="CM007903">
    <property type="protein sequence ID" value="OTF97781.1"/>
    <property type="molecule type" value="Genomic_DNA"/>
</dbReference>
<dbReference type="GO" id="GO:0003729">
    <property type="term" value="F:mRNA binding"/>
    <property type="evidence" value="ECO:0000318"/>
    <property type="project" value="GO_Central"/>
</dbReference>
<dbReference type="SMART" id="SM00360">
    <property type="entry name" value="RRM"/>
    <property type="match status" value="1"/>
</dbReference>
<evidence type="ECO:0000256" key="3">
    <source>
        <dbReference type="SAM" id="MobiDB-lite"/>
    </source>
</evidence>
<evidence type="ECO:0000313" key="7">
    <source>
        <dbReference type="Proteomes" id="UP000215914"/>
    </source>
</evidence>
<dbReference type="FunCoup" id="A0A251SGT1">
    <property type="interactions" value="1047"/>
</dbReference>
<proteinExistence type="predicted"/>
<keyword evidence="1 2" id="KW-0694">RNA-binding</keyword>